<dbReference type="RefSeq" id="WP_130574569.1">
    <property type="nucleotide sequence ID" value="NZ_CP036170.1"/>
</dbReference>
<gene>
    <name evidence="1" type="ORF">HDCHBGLK_01306</name>
</gene>
<dbReference type="AlphaFoldDB" id="A0A494WJI9"/>
<dbReference type="Proteomes" id="UP000289664">
    <property type="component" value="Chromosome"/>
</dbReference>
<dbReference type="OrthoDB" id="1653472at2"/>
<protein>
    <submittedName>
        <fullName evidence="1">Uncharacterized protein</fullName>
    </submittedName>
</protein>
<dbReference type="GeneID" id="62695531"/>
<dbReference type="EMBL" id="CP036170">
    <property type="protein sequence ID" value="QBF73917.1"/>
    <property type="molecule type" value="Genomic_DNA"/>
</dbReference>
<reference evidence="1 2" key="1">
    <citation type="journal article" date="2019" name="Appl. Environ. Microbiol.">
        <title>Clostridium scindens ATCC 35704: integration of nutritional requirements, the complete genome sequence, and global transcriptional responses to bile acids.</title>
        <authorList>
            <person name="Devendran S."/>
            <person name="Shrestha R."/>
            <person name="Alves J.M.P."/>
            <person name="Wolf P.G."/>
            <person name="Ly L."/>
            <person name="Hernandez A.G."/>
            <person name="Mendez-Garcia C."/>
            <person name="Inboden A."/>
            <person name="Wiley J."/>
            <person name="Paul O."/>
            <person name="Allen A."/>
            <person name="Springer E."/>
            <person name="Wright C.L."/>
            <person name="Fields C.J."/>
            <person name="Daniel S.L."/>
            <person name="Ridlon J.M."/>
        </authorList>
    </citation>
    <scope>NUCLEOTIDE SEQUENCE [LARGE SCALE GENOMIC DNA]</scope>
    <source>
        <strain evidence="1 2">ATCC 35704</strain>
    </source>
</reference>
<evidence type="ECO:0000313" key="1">
    <source>
        <dbReference type="EMBL" id="QBF73917.1"/>
    </source>
</evidence>
<sequence>MSPKRKNIELIELLAEQAGCTYLSDLRLEDYRCRLEGCLQKMDIERYGEEEWAEAANYLTGTPKEEIATKVQARRLILEKCRKE</sequence>
<name>A0A494WJI9_CLOS5</name>
<evidence type="ECO:0000313" key="2">
    <source>
        <dbReference type="Proteomes" id="UP000289664"/>
    </source>
</evidence>
<accession>A0A494WJI9</accession>
<dbReference type="KEGG" id="csci:HDCHBGLK_01306"/>
<proteinExistence type="predicted"/>
<keyword evidence="2" id="KW-1185">Reference proteome</keyword>
<organism evidence="1 2">
    <name type="scientific">Clostridium scindens (strain ATCC 35704 / DSM 5676 / VPI 13733 / 19)</name>
    <dbReference type="NCBI Taxonomy" id="411468"/>
    <lineage>
        <taxon>Bacteria</taxon>
        <taxon>Bacillati</taxon>
        <taxon>Bacillota</taxon>
        <taxon>Clostridia</taxon>
        <taxon>Lachnospirales</taxon>
        <taxon>Lachnospiraceae</taxon>
    </lineage>
</organism>